<gene>
    <name evidence="2" type="ORF">HPB51_010236</name>
</gene>
<dbReference type="Proteomes" id="UP000821866">
    <property type="component" value="Chromosome 2"/>
</dbReference>
<dbReference type="AlphaFoldDB" id="A0A9J6EH28"/>
<protein>
    <submittedName>
        <fullName evidence="2">Uncharacterized protein</fullName>
    </submittedName>
</protein>
<reference evidence="2" key="1">
    <citation type="journal article" date="2020" name="Cell">
        <title>Large-Scale Comparative Analyses of Tick Genomes Elucidate Their Genetic Diversity and Vector Capacities.</title>
        <authorList>
            <consortium name="Tick Genome and Microbiome Consortium (TIGMIC)"/>
            <person name="Jia N."/>
            <person name="Wang J."/>
            <person name="Shi W."/>
            <person name="Du L."/>
            <person name="Sun Y."/>
            <person name="Zhan W."/>
            <person name="Jiang J.F."/>
            <person name="Wang Q."/>
            <person name="Zhang B."/>
            <person name="Ji P."/>
            <person name="Bell-Sakyi L."/>
            <person name="Cui X.M."/>
            <person name="Yuan T.T."/>
            <person name="Jiang B.G."/>
            <person name="Yang W.F."/>
            <person name="Lam T.T."/>
            <person name="Chang Q.C."/>
            <person name="Ding S.J."/>
            <person name="Wang X.J."/>
            <person name="Zhu J.G."/>
            <person name="Ruan X.D."/>
            <person name="Zhao L."/>
            <person name="Wei J.T."/>
            <person name="Ye R.Z."/>
            <person name="Que T.C."/>
            <person name="Du C.H."/>
            <person name="Zhou Y.H."/>
            <person name="Cheng J.X."/>
            <person name="Dai P.F."/>
            <person name="Guo W.B."/>
            <person name="Han X.H."/>
            <person name="Huang E.J."/>
            <person name="Li L.F."/>
            <person name="Wei W."/>
            <person name="Gao Y.C."/>
            <person name="Liu J.Z."/>
            <person name="Shao H.Z."/>
            <person name="Wang X."/>
            <person name="Wang C.C."/>
            <person name="Yang T.C."/>
            <person name="Huo Q.B."/>
            <person name="Li W."/>
            <person name="Chen H.Y."/>
            <person name="Chen S.E."/>
            <person name="Zhou L.G."/>
            <person name="Ni X.B."/>
            <person name="Tian J.H."/>
            <person name="Sheng Y."/>
            <person name="Liu T."/>
            <person name="Pan Y.S."/>
            <person name="Xia L.Y."/>
            <person name="Li J."/>
            <person name="Zhao F."/>
            <person name="Cao W.C."/>
        </authorList>
    </citation>
    <scope>NUCLEOTIDE SEQUENCE</scope>
    <source>
        <strain evidence="2">Rmic-2018</strain>
    </source>
</reference>
<keyword evidence="1" id="KW-0812">Transmembrane</keyword>
<keyword evidence="3" id="KW-1185">Reference proteome</keyword>
<name>A0A9J6EH28_RHIMP</name>
<organism evidence="2 3">
    <name type="scientific">Rhipicephalus microplus</name>
    <name type="common">Cattle tick</name>
    <name type="synonym">Boophilus microplus</name>
    <dbReference type="NCBI Taxonomy" id="6941"/>
    <lineage>
        <taxon>Eukaryota</taxon>
        <taxon>Metazoa</taxon>
        <taxon>Ecdysozoa</taxon>
        <taxon>Arthropoda</taxon>
        <taxon>Chelicerata</taxon>
        <taxon>Arachnida</taxon>
        <taxon>Acari</taxon>
        <taxon>Parasitiformes</taxon>
        <taxon>Ixodida</taxon>
        <taxon>Ixodoidea</taxon>
        <taxon>Ixodidae</taxon>
        <taxon>Rhipicephalinae</taxon>
        <taxon>Rhipicephalus</taxon>
        <taxon>Boophilus</taxon>
    </lineage>
</organism>
<dbReference type="VEuPathDB" id="VectorBase:LOC119162225"/>
<keyword evidence="1" id="KW-0472">Membrane</keyword>
<evidence type="ECO:0000256" key="1">
    <source>
        <dbReference type="SAM" id="Phobius"/>
    </source>
</evidence>
<accession>A0A9J6EH28</accession>
<feature type="transmembrane region" description="Helical" evidence="1">
    <location>
        <begin position="315"/>
        <end position="336"/>
    </location>
</feature>
<dbReference type="EMBL" id="JABSTU010000004">
    <property type="protein sequence ID" value="KAH8033320.1"/>
    <property type="molecule type" value="Genomic_DNA"/>
</dbReference>
<keyword evidence="1" id="KW-1133">Transmembrane helix</keyword>
<evidence type="ECO:0000313" key="3">
    <source>
        <dbReference type="Proteomes" id="UP000821866"/>
    </source>
</evidence>
<reference evidence="2" key="2">
    <citation type="submission" date="2021-09" db="EMBL/GenBank/DDBJ databases">
        <authorList>
            <person name="Jia N."/>
            <person name="Wang J."/>
            <person name="Shi W."/>
            <person name="Du L."/>
            <person name="Sun Y."/>
            <person name="Zhan W."/>
            <person name="Jiang J."/>
            <person name="Wang Q."/>
            <person name="Zhang B."/>
            <person name="Ji P."/>
            <person name="Sakyi L.B."/>
            <person name="Cui X."/>
            <person name="Yuan T."/>
            <person name="Jiang B."/>
            <person name="Yang W."/>
            <person name="Lam T.T.-Y."/>
            <person name="Chang Q."/>
            <person name="Ding S."/>
            <person name="Wang X."/>
            <person name="Zhu J."/>
            <person name="Ruan X."/>
            <person name="Zhao L."/>
            <person name="Wei J."/>
            <person name="Que T."/>
            <person name="Du C."/>
            <person name="Cheng J."/>
            <person name="Dai P."/>
            <person name="Han X."/>
            <person name="Huang E."/>
            <person name="Gao Y."/>
            <person name="Liu J."/>
            <person name="Shao H."/>
            <person name="Ye R."/>
            <person name="Li L."/>
            <person name="Wei W."/>
            <person name="Wang X."/>
            <person name="Wang C."/>
            <person name="Huo Q."/>
            <person name="Li W."/>
            <person name="Guo W."/>
            <person name="Chen H."/>
            <person name="Chen S."/>
            <person name="Zhou L."/>
            <person name="Zhou L."/>
            <person name="Ni X."/>
            <person name="Tian J."/>
            <person name="Zhou Y."/>
            <person name="Sheng Y."/>
            <person name="Liu T."/>
            <person name="Pan Y."/>
            <person name="Xia L."/>
            <person name="Li J."/>
            <person name="Zhao F."/>
            <person name="Cao W."/>
        </authorList>
    </citation>
    <scope>NUCLEOTIDE SEQUENCE</scope>
    <source>
        <strain evidence="2">Rmic-2018</strain>
        <tissue evidence="2">Larvae</tissue>
    </source>
</reference>
<sequence>MMQSVGKTGSRLWSGVRYPSGERAKPRSLRRPTLGMLALNHSMKKHVRGRFLKKSSGDLGLYSLTRLWAEPSFDAPSQLWKAVSQQSFKDYSGLHELELVPCVAAPAQDYRIPPEDFCTPLEPLSLYVGPHRHPLAFNLVDVAGETLFGRVLWNPLEELSASLRIDQVYLCTGKAGFTPSFDPTGHELARTPSFGCVQPSPNLEHRFLILDRSNPDHVDDSVAGVSFKAKLAEEDSLTRRLRDYPGVDGFFMLVDPLYETPSGGQWYLQVLYSVVPHGRGGHRQRRVVTRVSPSNDAETATDMHSFRISHKSHRAGGTFTGTALAAGSSALLVLLLSGWATYRYRRAVVASTAATSAGARNGGHYAALQDHHHHCRHHNPSSSSVRGVRVLTWHPVIDTTHCDATEV</sequence>
<comment type="caution">
    <text evidence="2">The sequence shown here is derived from an EMBL/GenBank/DDBJ whole genome shotgun (WGS) entry which is preliminary data.</text>
</comment>
<proteinExistence type="predicted"/>
<evidence type="ECO:0000313" key="2">
    <source>
        <dbReference type="EMBL" id="KAH8033320.1"/>
    </source>
</evidence>